<feature type="region of interest" description="Disordered" evidence="4">
    <location>
        <begin position="87"/>
        <end position="301"/>
    </location>
</feature>
<gene>
    <name evidence="6" type="ORF">F7725_026906</name>
</gene>
<sequence>MPKLRRGRRCQGDLWTLAGGEDRVLQSFIAIGILPNPISSSSEVWSRLASVVFGQDSSNNRKWLYTTWTLNRKGIKTRVEATLQRQSEQATGQILNHQVNKKDDKETQTGTVSDQVKEESELELLNDDDRNDDIAKQGTESEDDSVDEQMYKNDDRETETDTNSESEDDADTEQVENDERKTYIGTESEEEEDNYSEVVQGEIKSEKITQTGTDSEEEDDSEIEKFVDINDDREIQTGTESEESDSDVEQVEKKTVKVKQRGMESEEDEDSEVEQGKDDEESERTIESDESTMKVKEETSRYRKIPPMPKMLPLSLSVSSFPITIQFHLWHIGYFSFFIHWANTTHRVNQIETDFSWALMQATLLAFNRESVDAYLARTFAIINRQKRWDEIKPTTTLHLCSAHIIKAVSNAVSRKTDDPGLREFVTFVFARIQNTVSLQSGQDIFKHLCTVLLAEHVHPNVHQSLDFLQQLIAKGNNTLENGDIDSESQSGWEEEEQKRAHTIVGSTGSIGEAEEDEDGHQPNRYHCPKILKVLLGNYMGIFPLWSGAMLGDLRRYARDKTLDPDTSEVQTRDTNCHVETWFGIVKHSILSKKKNFRPAEFTELWRYIEHILRHNLPENILNIPIKSTKNVAQAEETWLKRGEPIVQVKKSKFYNIPQTIPEPKKKTKTLWEQGQTELVVSVIKSQDQCVTLRHSEFMTLRPEELICGEVIEAYMRATLNQYDPAHRIFQIDHYTNGVILGGSREQMSRHLMRNVNLDTFDAAVSFVNVNNNHWRFLYLHVPSRSLFVMDPAAAEQDLHLSTTAVQCYNRYFRMRQNLYGKQVWGSLKWKAATIPHTVQQDTTSCGVFVMQMAKEAIQSFPAIPSFNMKNSPRDMCRLREEMAEELLSTSEKDYCSMCGLKEVPRDKDIEAVVIDWVGA</sequence>
<feature type="compositionally biased region" description="Basic and acidic residues" evidence="4">
    <location>
        <begin position="223"/>
        <end position="235"/>
    </location>
</feature>
<evidence type="ECO:0000313" key="6">
    <source>
        <dbReference type="EMBL" id="KAF3833241.1"/>
    </source>
</evidence>
<proteinExistence type="inferred from homology"/>
<dbReference type="AlphaFoldDB" id="A0A7J5X8I7"/>
<dbReference type="EMBL" id="JAAKFY010000027">
    <property type="protein sequence ID" value="KAF3833241.1"/>
    <property type="molecule type" value="Genomic_DNA"/>
</dbReference>
<dbReference type="Gene3D" id="3.40.395.10">
    <property type="entry name" value="Adenoviral Proteinase, Chain A"/>
    <property type="match status" value="1"/>
</dbReference>
<feature type="compositionally biased region" description="Acidic residues" evidence="4">
    <location>
        <begin position="120"/>
        <end position="131"/>
    </location>
</feature>
<keyword evidence="2" id="KW-0645">Protease</keyword>
<dbReference type="InterPro" id="IPR038765">
    <property type="entry name" value="Papain-like_cys_pep_sf"/>
</dbReference>
<evidence type="ECO:0000256" key="2">
    <source>
        <dbReference type="ARBA" id="ARBA00022670"/>
    </source>
</evidence>
<dbReference type="InterPro" id="IPR003653">
    <property type="entry name" value="Peptidase_C48_C"/>
</dbReference>
<evidence type="ECO:0000259" key="5">
    <source>
        <dbReference type="PROSITE" id="PS50600"/>
    </source>
</evidence>
<feature type="compositionally biased region" description="Polar residues" evidence="4">
    <location>
        <begin position="87"/>
        <end position="98"/>
    </location>
</feature>
<feature type="compositionally biased region" description="Acidic residues" evidence="4">
    <location>
        <begin position="240"/>
        <end position="249"/>
    </location>
</feature>
<evidence type="ECO:0000256" key="1">
    <source>
        <dbReference type="ARBA" id="ARBA00005234"/>
    </source>
</evidence>
<protein>
    <recommendedName>
        <fullName evidence="5">Ubiquitin-like protease family profile domain-containing protein</fullName>
    </recommendedName>
</protein>
<keyword evidence="3" id="KW-0378">Hydrolase</keyword>
<organism evidence="6 7">
    <name type="scientific">Dissostichus mawsoni</name>
    <name type="common">Antarctic cod</name>
    <dbReference type="NCBI Taxonomy" id="36200"/>
    <lineage>
        <taxon>Eukaryota</taxon>
        <taxon>Metazoa</taxon>
        <taxon>Chordata</taxon>
        <taxon>Craniata</taxon>
        <taxon>Vertebrata</taxon>
        <taxon>Euteleostomi</taxon>
        <taxon>Actinopterygii</taxon>
        <taxon>Neopterygii</taxon>
        <taxon>Teleostei</taxon>
        <taxon>Neoteleostei</taxon>
        <taxon>Acanthomorphata</taxon>
        <taxon>Eupercaria</taxon>
        <taxon>Perciformes</taxon>
        <taxon>Notothenioidei</taxon>
        <taxon>Nototheniidae</taxon>
        <taxon>Dissostichus</taxon>
    </lineage>
</organism>
<evidence type="ECO:0000256" key="3">
    <source>
        <dbReference type="ARBA" id="ARBA00022801"/>
    </source>
</evidence>
<feature type="compositionally biased region" description="Basic and acidic residues" evidence="4">
    <location>
        <begin position="283"/>
        <end position="301"/>
    </location>
</feature>
<accession>A0A7J5X8I7</accession>
<dbReference type="Pfam" id="PF02902">
    <property type="entry name" value="Peptidase_C48"/>
    <property type="match status" value="1"/>
</dbReference>
<feature type="domain" description="Ubiquitin-like protease family profile" evidence="5">
    <location>
        <begin position="691"/>
        <end position="857"/>
    </location>
</feature>
<reference evidence="6 7" key="1">
    <citation type="submission" date="2020-03" db="EMBL/GenBank/DDBJ databases">
        <title>Dissostichus mawsoni Genome sequencing and assembly.</title>
        <authorList>
            <person name="Park H."/>
        </authorList>
    </citation>
    <scope>NUCLEOTIDE SEQUENCE [LARGE SCALE GENOMIC DNA]</scope>
    <source>
        <strain evidence="6">DM0001</strain>
        <tissue evidence="6">Muscle</tissue>
    </source>
</reference>
<feature type="compositionally biased region" description="Acidic residues" evidence="4">
    <location>
        <begin position="156"/>
        <end position="176"/>
    </location>
</feature>
<evidence type="ECO:0000313" key="7">
    <source>
        <dbReference type="Proteomes" id="UP000518266"/>
    </source>
</evidence>
<feature type="compositionally biased region" description="Acidic residues" evidence="4">
    <location>
        <begin position="265"/>
        <end position="282"/>
    </location>
</feature>
<comment type="caution">
    <text evidence="6">The sequence shown here is derived from an EMBL/GenBank/DDBJ whole genome shotgun (WGS) entry which is preliminary data.</text>
</comment>
<keyword evidence="7" id="KW-1185">Reference proteome</keyword>
<dbReference type="SUPFAM" id="SSF54001">
    <property type="entry name" value="Cysteine proteinases"/>
    <property type="match status" value="1"/>
</dbReference>
<comment type="similarity">
    <text evidence="1">Belongs to the peptidase C48 family.</text>
</comment>
<name>A0A7J5X8I7_DISMA</name>
<dbReference type="PROSITE" id="PS50600">
    <property type="entry name" value="ULP_PROTEASE"/>
    <property type="match status" value="1"/>
</dbReference>
<dbReference type="OrthoDB" id="413122at2759"/>
<dbReference type="GO" id="GO:0008234">
    <property type="term" value="F:cysteine-type peptidase activity"/>
    <property type="evidence" value="ECO:0007669"/>
    <property type="project" value="InterPro"/>
</dbReference>
<evidence type="ECO:0000256" key="4">
    <source>
        <dbReference type="SAM" id="MobiDB-lite"/>
    </source>
</evidence>
<dbReference type="Proteomes" id="UP000518266">
    <property type="component" value="Unassembled WGS sequence"/>
</dbReference>
<dbReference type="GO" id="GO:0006508">
    <property type="term" value="P:proteolysis"/>
    <property type="evidence" value="ECO:0007669"/>
    <property type="project" value="UniProtKB-KW"/>
</dbReference>